<keyword evidence="3" id="KW-1185">Reference proteome</keyword>
<dbReference type="InterPro" id="IPR052739">
    <property type="entry name" value="FAAH2"/>
</dbReference>
<comment type="caution">
    <text evidence="2">The sequence shown here is derived from an EMBL/GenBank/DDBJ whole genome shotgun (WGS) entry which is preliminary data.</text>
</comment>
<dbReference type="EMBL" id="CAKASE010000052">
    <property type="protein sequence ID" value="CAG9564872.1"/>
    <property type="molecule type" value="Genomic_DNA"/>
</dbReference>
<protein>
    <submittedName>
        <fullName evidence="2">(African queen) hypothetical protein</fullName>
    </submittedName>
</protein>
<dbReference type="InterPro" id="IPR023631">
    <property type="entry name" value="Amidase_dom"/>
</dbReference>
<dbReference type="AlphaFoldDB" id="A0A8J2QPV3"/>
<dbReference type="Pfam" id="PF01425">
    <property type="entry name" value="Amidase"/>
    <property type="match status" value="1"/>
</dbReference>
<reference evidence="2" key="1">
    <citation type="submission" date="2021-09" db="EMBL/GenBank/DDBJ databases">
        <authorList>
            <person name="Martin H S."/>
        </authorList>
    </citation>
    <scope>NUCLEOTIDE SEQUENCE</scope>
</reference>
<dbReference type="PANTHER" id="PTHR43372">
    <property type="entry name" value="FATTY-ACID AMIDE HYDROLASE"/>
    <property type="match status" value="1"/>
</dbReference>
<dbReference type="Gene3D" id="3.90.1300.10">
    <property type="entry name" value="Amidase signature (AS) domain"/>
    <property type="match status" value="1"/>
</dbReference>
<dbReference type="SUPFAM" id="SSF75304">
    <property type="entry name" value="Amidase signature (AS) enzymes"/>
    <property type="match status" value="1"/>
</dbReference>
<gene>
    <name evidence="2" type="ORF">DCHRY22_LOCUS5805</name>
</gene>
<dbReference type="InterPro" id="IPR036928">
    <property type="entry name" value="AS_sf"/>
</dbReference>
<feature type="domain" description="Amidase" evidence="1">
    <location>
        <begin position="48"/>
        <end position="479"/>
    </location>
</feature>
<dbReference type="GO" id="GO:0012505">
    <property type="term" value="C:endomembrane system"/>
    <property type="evidence" value="ECO:0007669"/>
    <property type="project" value="TreeGrafter"/>
</dbReference>
<dbReference type="OrthoDB" id="6428749at2759"/>
<evidence type="ECO:0000259" key="1">
    <source>
        <dbReference type="Pfam" id="PF01425"/>
    </source>
</evidence>
<accession>A0A8J2QPV3</accession>
<sequence length="503" mass="55223">MLIDYAFSLYWDEYRQQLPNLEKKHAILMESAVKLAEKIRKKELKSEDLVTACIERIKQVNPILNAVTDQRFEEALKEAREIDKKIEDGLTNEEIKNKPFLGVPFTAKESHAVKGMLHTLGVRSRRDVRADYDAECVRLLKEAGALALAVTNVPEINKCRQETRNMVFGQTNNPYDTGRTVGGSSGGEAALHAALASPISLCSDIGGSTRMPAFYCGLYGYNPTAGHTSLKGSALRSGEDPTIASIGFVSKHPEDLAPLTKIIANEKAGLLDLDRKVDIKDIKFYYVEDVKDLRISPVCSELKKAMHKVTSKLSKVSEPPKRYNHAGFNHCFALWKHAMTRETEDFAKLLMNNEGRAYGVIELGKKLIGQSDFTLAAIMKLLDDQVLPAVDPAWADQLTDSLKDDLITLLGDTGVLIFPSAPSPCRPHYTLYTGPFNFALWGIFNALKFPAVQVPVGLSAGLPLGVQLVAAPGRDALLLNVATHLDEHLGGFTPPCAVPLNNA</sequence>
<organism evidence="2 3">
    <name type="scientific">Danaus chrysippus</name>
    <name type="common">African queen</name>
    <dbReference type="NCBI Taxonomy" id="151541"/>
    <lineage>
        <taxon>Eukaryota</taxon>
        <taxon>Metazoa</taxon>
        <taxon>Ecdysozoa</taxon>
        <taxon>Arthropoda</taxon>
        <taxon>Hexapoda</taxon>
        <taxon>Insecta</taxon>
        <taxon>Pterygota</taxon>
        <taxon>Neoptera</taxon>
        <taxon>Endopterygota</taxon>
        <taxon>Lepidoptera</taxon>
        <taxon>Glossata</taxon>
        <taxon>Ditrysia</taxon>
        <taxon>Papilionoidea</taxon>
        <taxon>Nymphalidae</taxon>
        <taxon>Danainae</taxon>
        <taxon>Danaini</taxon>
        <taxon>Danaina</taxon>
        <taxon>Danaus</taxon>
        <taxon>Anosia</taxon>
    </lineage>
</organism>
<name>A0A8J2QPV3_9NEOP</name>
<evidence type="ECO:0000313" key="3">
    <source>
        <dbReference type="Proteomes" id="UP000789524"/>
    </source>
</evidence>
<evidence type="ECO:0000313" key="2">
    <source>
        <dbReference type="EMBL" id="CAG9564872.1"/>
    </source>
</evidence>
<dbReference type="PANTHER" id="PTHR43372:SF1">
    <property type="entry name" value="LD38433P"/>
    <property type="match status" value="1"/>
</dbReference>
<dbReference type="Proteomes" id="UP000789524">
    <property type="component" value="Unassembled WGS sequence"/>
</dbReference>
<proteinExistence type="predicted"/>